<dbReference type="GO" id="GO:0000940">
    <property type="term" value="C:outer kinetochore"/>
    <property type="evidence" value="ECO:0007669"/>
    <property type="project" value="InterPro"/>
</dbReference>
<keyword evidence="12" id="KW-0137">Centromere</keyword>
<keyword evidence="5" id="KW-0963">Cytoplasm</keyword>
<evidence type="ECO:0000256" key="6">
    <source>
        <dbReference type="ARBA" id="ARBA00022618"/>
    </source>
</evidence>
<evidence type="ECO:0000259" key="14">
    <source>
        <dbReference type="Pfam" id="PF16740"/>
    </source>
</evidence>
<evidence type="ECO:0000256" key="7">
    <source>
        <dbReference type="ARBA" id="ARBA00022701"/>
    </source>
</evidence>
<feature type="domain" description="Ska2 N-terminal" evidence="14">
    <location>
        <begin position="7"/>
        <end position="112"/>
    </location>
</feature>
<dbReference type="InterPro" id="IPR042091">
    <property type="entry name" value="Ska2_N"/>
</dbReference>
<evidence type="ECO:0000256" key="12">
    <source>
        <dbReference type="ARBA" id="ARBA00023328"/>
    </source>
</evidence>
<evidence type="ECO:0000256" key="1">
    <source>
        <dbReference type="ARBA" id="ARBA00004186"/>
    </source>
</evidence>
<evidence type="ECO:0000256" key="4">
    <source>
        <dbReference type="ARBA" id="ARBA00022454"/>
    </source>
</evidence>
<evidence type="ECO:0000256" key="10">
    <source>
        <dbReference type="ARBA" id="ARBA00023212"/>
    </source>
</evidence>
<evidence type="ECO:0000256" key="11">
    <source>
        <dbReference type="ARBA" id="ARBA00023306"/>
    </source>
</evidence>
<dbReference type="GO" id="GO:0007059">
    <property type="term" value="P:chromosome segregation"/>
    <property type="evidence" value="ECO:0007669"/>
    <property type="project" value="InterPro"/>
</dbReference>
<keyword evidence="16" id="KW-1185">Reference proteome</keyword>
<protein>
    <recommendedName>
        <fullName evidence="13">Protein FAM33A</fullName>
    </recommendedName>
</protein>
<sequence>MGNEYSDATHELVKFFRKSNQDLDIVHRLLENEFQRLYPDNANPMKLASRIRKVQEDVSSLKEKYPELLAAKQDLIDKAQRLLVENINLLKRMKSSVGIPFTYEDEEAFANFKQVIDEWTEQTRSKIGNEPHDSNSSDLNKLLFSAIVQSD</sequence>
<comment type="similarity">
    <text evidence="3">Belongs to the SKA2 family.</text>
</comment>
<keyword evidence="9" id="KW-0995">Kinetochore</keyword>
<proteinExistence type="inferred from homology"/>
<dbReference type="GO" id="GO:0005876">
    <property type="term" value="C:spindle microtubule"/>
    <property type="evidence" value="ECO:0007669"/>
    <property type="project" value="InterPro"/>
</dbReference>
<evidence type="ECO:0000256" key="9">
    <source>
        <dbReference type="ARBA" id="ARBA00022838"/>
    </source>
</evidence>
<keyword evidence="8" id="KW-0498">Mitosis</keyword>
<gene>
    <name evidence="15" type="ORF">VFH_III208240</name>
</gene>
<dbReference type="PANTHER" id="PTHR32017">
    <property type="entry name" value="SPINDLE AND KINETOCHORE-ASSOCIATED PROTEIN 2"/>
    <property type="match status" value="1"/>
</dbReference>
<accession>A0AAV1ACF5</accession>
<dbReference type="Pfam" id="PF16740">
    <property type="entry name" value="SKA2"/>
    <property type="match status" value="1"/>
</dbReference>
<dbReference type="GO" id="GO:0008017">
    <property type="term" value="F:microtubule binding"/>
    <property type="evidence" value="ECO:0007669"/>
    <property type="project" value="InterPro"/>
</dbReference>
<evidence type="ECO:0000256" key="13">
    <source>
        <dbReference type="ARBA" id="ARBA00029651"/>
    </source>
</evidence>
<evidence type="ECO:0000313" key="16">
    <source>
        <dbReference type="Proteomes" id="UP001157006"/>
    </source>
</evidence>
<dbReference type="Gene3D" id="6.10.250.1380">
    <property type="match status" value="1"/>
</dbReference>
<keyword evidence="4" id="KW-0158">Chromosome</keyword>
<dbReference type="GO" id="GO:0000278">
    <property type="term" value="P:mitotic cell cycle"/>
    <property type="evidence" value="ECO:0007669"/>
    <property type="project" value="TreeGrafter"/>
</dbReference>
<dbReference type="EMBL" id="OX451738">
    <property type="protein sequence ID" value="CAI8605987.1"/>
    <property type="molecule type" value="Genomic_DNA"/>
</dbReference>
<reference evidence="15 16" key="1">
    <citation type="submission" date="2023-01" db="EMBL/GenBank/DDBJ databases">
        <authorList>
            <person name="Kreplak J."/>
        </authorList>
    </citation>
    <scope>NUCLEOTIDE SEQUENCE [LARGE SCALE GENOMIC DNA]</scope>
</reference>
<dbReference type="PANTHER" id="PTHR32017:SF3">
    <property type="entry name" value="SPINDLE AND KINETOCHORE-ASSOCIATED PROTEIN 2"/>
    <property type="match status" value="1"/>
</dbReference>
<keyword evidence="6" id="KW-0132">Cell division</keyword>
<evidence type="ECO:0000256" key="3">
    <source>
        <dbReference type="ARBA" id="ARBA00010684"/>
    </source>
</evidence>
<name>A0AAV1ACF5_VICFA</name>
<evidence type="ECO:0000256" key="2">
    <source>
        <dbReference type="ARBA" id="ARBA00004629"/>
    </source>
</evidence>
<organism evidence="15 16">
    <name type="scientific">Vicia faba</name>
    <name type="common">Broad bean</name>
    <name type="synonym">Faba vulgaris</name>
    <dbReference type="NCBI Taxonomy" id="3906"/>
    <lineage>
        <taxon>Eukaryota</taxon>
        <taxon>Viridiplantae</taxon>
        <taxon>Streptophyta</taxon>
        <taxon>Embryophyta</taxon>
        <taxon>Tracheophyta</taxon>
        <taxon>Spermatophyta</taxon>
        <taxon>Magnoliopsida</taxon>
        <taxon>eudicotyledons</taxon>
        <taxon>Gunneridae</taxon>
        <taxon>Pentapetalae</taxon>
        <taxon>rosids</taxon>
        <taxon>fabids</taxon>
        <taxon>Fabales</taxon>
        <taxon>Fabaceae</taxon>
        <taxon>Papilionoideae</taxon>
        <taxon>50 kb inversion clade</taxon>
        <taxon>NPAAA clade</taxon>
        <taxon>Hologalegina</taxon>
        <taxon>IRL clade</taxon>
        <taxon>Fabeae</taxon>
        <taxon>Vicia</taxon>
    </lineage>
</organism>
<dbReference type="GO" id="GO:0051301">
    <property type="term" value="P:cell division"/>
    <property type="evidence" value="ECO:0007669"/>
    <property type="project" value="UniProtKB-KW"/>
</dbReference>
<evidence type="ECO:0000256" key="5">
    <source>
        <dbReference type="ARBA" id="ARBA00022490"/>
    </source>
</evidence>
<dbReference type="AlphaFoldDB" id="A0AAV1ACF5"/>
<keyword evidence="10" id="KW-0206">Cytoskeleton</keyword>
<dbReference type="Proteomes" id="UP001157006">
    <property type="component" value="Chromosome 3"/>
</dbReference>
<comment type="subcellular location">
    <subcellularLocation>
        <location evidence="2">Chromosome</location>
        <location evidence="2">Centromere</location>
        <location evidence="2">Kinetochore</location>
    </subcellularLocation>
    <subcellularLocation>
        <location evidence="1">Cytoplasm</location>
        <location evidence="1">Cytoskeleton</location>
        <location evidence="1">Spindle</location>
    </subcellularLocation>
</comment>
<keyword evidence="7" id="KW-0493">Microtubule</keyword>
<dbReference type="InterPro" id="IPR026762">
    <property type="entry name" value="Ska2"/>
</dbReference>
<keyword evidence="11" id="KW-0131">Cell cycle</keyword>
<evidence type="ECO:0000256" key="8">
    <source>
        <dbReference type="ARBA" id="ARBA00022776"/>
    </source>
</evidence>
<evidence type="ECO:0000313" key="15">
    <source>
        <dbReference type="EMBL" id="CAI8605987.1"/>
    </source>
</evidence>